<evidence type="ECO:0000256" key="5">
    <source>
        <dbReference type="ARBA" id="ARBA00022857"/>
    </source>
</evidence>
<dbReference type="STRING" id="1196081.A0A364KRQ6"/>
<dbReference type="InterPro" id="IPR032821">
    <property type="entry name" value="PKS_assoc"/>
</dbReference>
<evidence type="ECO:0000313" key="14">
    <source>
        <dbReference type="Proteomes" id="UP000249363"/>
    </source>
</evidence>
<dbReference type="SUPFAM" id="SSF53335">
    <property type="entry name" value="S-adenosyl-L-methionine-dependent methyltransferases"/>
    <property type="match status" value="1"/>
</dbReference>
<dbReference type="InterPro" id="IPR020806">
    <property type="entry name" value="PKS_PP-bd"/>
</dbReference>
<dbReference type="InterPro" id="IPR013149">
    <property type="entry name" value="ADH-like_C"/>
</dbReference>
<dbReference type="Pfam" id="PF08659">
    <property type="entry name" value="KR"/>
    <property type="match status" value="1"/>
</dbReference>
<keyword evidence="6" id="KW-0560">Oxidoreductase</keyword>
<keyword evidence="14" id="KW-1185">Reference proteome</keyword>
<dbReference type="Gene3D" id="3.10.129.110">
    <property type="entry name" value="Polyketide synthase dehydratase"/>
    <property type="match status" value="1"/>
</dbReference>
<dbReference type="InterPro" id="IPR029063">
    <property type="entry name" value="SAM-dependent_MTases_sf"/>
</dbReference>
<dbReference type="InterPro" id="IPR009081">
    <property type="entry name" value="PP-bd_ACP"/>
</dbReference>
<dbReference type="Pfam" id="PF08240">
    <property type="entry name" value="ADH_N"/>
    <property type="match status" value="1"/>
</dbReference>
<name>A0A364KRQ6_TALAM</name>
<dbReference type="InterPro" id="IPR014043">
    <property type="entry name" value="Acyl_transferase_dom"/>
</dbReference>
<dbReference type="SMART" id="SM00826">
    <property type="entry name" value="PKS_DH"/>
    <property type="match status" value="1"/>
</dbReference>
<dbReference type="InterPro" id="IPR016039">
    <property type="entry name" value="Thiolase-like"/>
</dbReference>
<dbReference type="InterPro" id="IPR014030">
    <property type="entry name" value="Ketoacyl_synth_N"/>
</dbReference>
<dbReference type="SUPFAM" id="SSF51735">
    <property type="entry name" value="NAD(P)-binding Rossmann-fold domains"/>
    <property type="match status" value="2"/>
</dbReference>
<dbReference type="GO" id="GO:0016491">
    <property type="term" value="F:oxidoreductase activity"/>
    <property type="evidence" value="ECO:0007669"/>
    <property type="project" value="UniProtKB-KW"/>
</dbReference>
<dbReference type="InterPro" id="IPR036291">
    <property type="entry name" value="NAD(P)-bd_dom_sf"/>
</dbReference>
<feature type="region of interest" description="N-terminal hotdog fold" evidence="9">
    <location>
        <begin position="944"/>
        <end position="1078"/>
    </location>
</feature>
<evidence type="ECO:0000259" key="12">
    <source>
        <dbReference type="PROSITE" id="PS52019"/>
    </source>
</evidence>
<dbReference type="PROSITE" id="PS00606">
    <property type="entry name" value="KS3_1"/>
    <property type="match status" value="1"/>
</dbReference>
<dbReference type="FunFam" id="3.40.50.720:FF:000209">
    <property type="entry name" value="Polyketide synthase Pks12"/>
    <property type="match status" value="1"/>
</dbReference>
<dbReference type="SMART" id="SM00822">
    <property type="entry name" value="PKS_KR"/>
    <property type="match status" value="1"/>
</dbReference>
<dbReference type="GO" id="GO:0006633">
    <property type="term" value="P:fatty acid biosynthetic process"/>
    <property type="evidence" value="ECO:0007669"/>
    <property type="project" value="InterPro"/>
</dbReference>
<keyword evidence="4" id="KW-0808">Transferase</keyword>
<dbReference type="InterPro" id="IPR020843">
    <property type="entry name" value="ER"/>
</dbReference>
<feature type="domain" description="Carrier" evidence="10">
    <location>
        <begin position="2300"/>
        <end position="2377"/>
    </location>
</feature>
<dbReference type="PROSITE" id="PS00012">
    <property type="entry name" value="PHOSPHOPANTETHEINE"/>
    <property type="match status" value="1"/>
</dbReference>
<evidence type="ECO:0000256" key="8">
    <source>
        <dbReference type="ARBA" id="ARBA00023315"/>
    </source>
</evidence>
<dbReference type="EMBL" id="MIKG01000003">
    <property type="protein sequence ID" value="RAO66191.1"/>
    <property type="molecule type" value="Genomic_DNA"/>
</dbReference>
<evidence type="ECO:0000256" key="2">
    <source>
        <dbReference type="ARBA" id="ARBA00022450"/>
    </source>
</evidence>
<dbReference type="InterPro" id="IPR020807">
    <property type="entry name" value="PKS_DH"/>
</dbReference>
<proteinExistence type="predicted"/>
<dbReference type="SUPFAM" id="SSF47336">
    <property type="entry name" value="ACP-like"/>
    <property type="match status" value="1"/>
</dbReference>
<dbReference type="SMART" id="SM00829">
    <property type="entry name" value="PKS_ER"/>
    <property type="match status" value="1"/>
</dbReference>
<dbReference type="RefSeq" id="XP_040730708.1">
    <property type="nucleotide sequence ID" value="XM_040874324.1"/>
</dbReference>
<dbReference type="InterPro" id="IPR049551">
    <property type="entry name" value="PKS_DH_C"/>
</dbReference>
<evidence type="ECO:0000256" key="7">
    <source>
        <dbReference type="ARBA" id="ARBA00023268"/>
    </source>
</evidence>
<dbReference type="Proteomes" id="UP000249363">
    <property type="component" value="Unassembled WGS sequence"/>
</dbReference>
<dbReference type="FunFam" id="3.40.47.10:FF:000019">
    <property type="entry name" value="Polyketide synthase type I"/>
    <property type="match status" value="1"/>
</dbReference>
<organism evidence="13 14">
    <name type="scientific">Talaromyces amestolkiae</name>
    <dbReference type="NCBI Taxonomy" id="1196081"/>
    <lineage>
        <taxon>Eukaryota</taxon>
        <taxon>Fungi</taxon>
        <taxon>Dikarya</taxon>
        <taxon>Ascomycota</taxon>
        <taxon>Pezizomycotina</taxon>
        <taxon>Eurotiomycetes</taxon>
        <taxon>Eurotiomycetidae</taxon>
        <taxon>Eurotiales</taxon>
        <taxon>Trichocomaceae</taxon>
        <taxon>Talaromyces</taxon>
        <taxon>Talaromyces sect. Talaromyces</taxon>
    </lineage>
</organism>
<evidence type="ECO:0000256" key="1">
    <source>
        <dbReference type="ARBA" id="ARBA00005179"/>
    </source>
</evidence>
<dbReference type="SMART" id="SM00827">
    <property type="entry name" value="PKS_AT"/>
    <property type="match status" value="1"/>
</dbReference>
<dbReference type="PANTHER" id="PTHR43775">
    <property type="entry name" value="FATTY ACID SYNTHASE"/>
    <property type="match status" value="1"/>
</dbReference>
<dbReference type="InterPro" id="IPR018201">
    <property type="entry name" value="Ketoacyl_synth_AS"/>
</dbReference>
<keyword evidence="2" id="KW-0596">Phosphopantetheine</keyword>
<dbReference type="Pfam" id="PF21089">
    <property type="entry name" value="PKS_DH_N"/>
    <property type="match status" value="1"/>
</dbReference>
<dbReference type="InterPro" id="IPR001227">
    <property type="entry name" value="Ac_transferase_dom_sf"/>
</dbReference>
<dbReference type="InterPro" id="IPR016035">
    <property type="entry name" value="Acyl_Trfase/lysoPLipase"/>
</dbReference>
<keyword evidence="8" id="KW-0012">Acyltransferase</keyword>
<dbReference type="Pfam" id="PF00107">
    <property type="entry name" value="ADH_zinc_N"/>
    <property type="match status" value="1"/>
</dbReference>
<dbReference type="CDD" id="cd00833">
    <property type="entry name" value="PKS"/>
    <property type="match status" value="1"/>
</dbReference>
<reference evidence="13 14" key="1">
    <citation type="journal article" date="2017" name="Biotechnol. Biofuels">
        <title>Differential beta-glucosidase expression as a function of carbon source availability in Talaromyces amestolkiae: a genomic and proteomic approach.</title>
        <authorList>
            <person name="de Eugenio L.I."/>
            <person name="Mendez-Liter J.A."/>
            <person name="Nieto-Dominguez M."/>
            <person name="Alonso L."/>
            <person name="Gil-Munoz J."/>
            <person name="Barriuso J."/>
            <person name="Prieto A."/>
            <person name="Martinez M.J."/>
        </authorList>
    </citation>
    <scope>NUCLEOTIDE SEQUENCE [LARGE SCALE GENOMIC DNA]</scope>
    <source>
        <strain evidence="13 14">CIB</strain>
    </source>
</reference>
<protein>
    <submittedName>
        <fullName evidence="13">Uncharacterized protein</fullName>
    </submittedName>
</protein>
<dbReference type="Pfam" id="PF23297">
    <property type="entry name" value="ACP_SdgA_C"/>
    <property type="match status" value="1"/>
</dbReference>
<evidence type="ECO:0000259" key="11">
    <source>
        <dbReference type="PROSITE" id="PS52004"/>
    </source>
</evidence>
<dbReference type="InterPro" id="IPR013154">
    <property type="entry name" value="ADH-like_N"/>
</dbReference>
<dbReference type="InterPro" id="IPR036736">
    <property type="entry name" value="ACP-like_sf"/>
</dbReference>
<comment type="caution">
    <text evidence="13">The sequence shown here is derived from an EMBL/GenBank/DDBJ whole genome shotgun (WGS) entry which is preliminary data.</text>
</comment>
<evidence type="ECO:0000256" key="4">
    <source>
        <dbReference type="ARBA" id="ARBA00022679"/>
    </source>
</evidence>
<dbReference type="PROSITE" id="PS50075">
    <property type="entry name" value="CARRIER"/>
    <property type="match status" value="1"/>
</dbReference>
<dbReference type="GO" id="GO:0031177">
    <property type="term" value="F:phosphopantetheine binding"/>
    <property type="evidence" value="ECO:0007669"/>
    <property type="project" value="InterPro"/>
</dbReference>
<gene>
    <name evidence="13" type="ORF">BHQ10_002203</name>
</gene>
<dbReference type="InterPro" id="IPR016036">
    <property type="entry name" value="Malonyl_transacylase_ACP-bd"/>
</dbReference>
<dbReference type="Gene3D" id="3.40.50.720">
    <property type="entry name" value="NAD(P)-binding Rossmann-like Domain"/>
    <property type="match status" value="1"/>
</dbReference>
<dbReference type="SUPFAM" id="SSF55048">
    <property type="entry name" value="Probable ACP-binding domain of malonyl-CoA ACP transacylase"/>
    <property type="match status" value="1"/>
</dbReference>
<feature type="active site" description="Proton acceptor; for dehydratase activity" evidence="9">
    <location>
        <position position="976"/>
    </location>
</feature>
<dbReference type="SUPFAM" id="SSF50129">
    <property type="entry name" value="GroES-like"/>
    <property type="match status" value="1"/>
</dbReference>
<dbReference type="SMART" id="SM00823">
    <property type="entry name" value="PKS_PP"/>
    <property type="match status" value="1"/>
</dbReference>
<evidence type="ECO:0000256" key="9">
    <source>
        <dbReference type="PROSITE-ProRule" id="PRU01363"/>
    </source>
</evidence>
<dbReference type="Gene3D" id="1.10.1200.10">
    <property type="entry name" value="ACP-like"/>
    <property type="match status" value="1"/>
</dbReference>
<dbReference type="InterPro" id="IPR050091">
    <property type="entry name" value="PKS_NRPS_Biosynth_Enz"/>
</dbReference>
<feature type="active site" description="Proton donor; for dehydratase activity" evidence="9">
    <location>
        <position position="1173"/>
    </location>
</feature>
<dbReference type="SMART" id="SM00825">
    <property type="entry name" value="PKS_KS"/>
    <property type="match status" value="1"/>
</dbReference>
<dbReference type="GO" id="GO:0044550">
    <property type="term" value="P:secondary metabolite biosynthetic process"/>
    <property type="evidence" value="ECO:0007669"/>
    <property type="project" value="TreeGrafter"/>
</dbReference>
<dbReference type="GO" id="GO:0004312">
    <property type="term" value="F:fatty acid synthase activity"/>
    <property type="evidence" value="ECO:0007669"/>
    <property type="project" value="TreeGrafter"/>
</dbReference>
<dbReference type="InterPro" id="IPR049900">
    <property type="entry name" value="PKS_mFAS_DH"/>
</dbReference>
<dbReference type="Pfam" id="PF00698">
    <property type="entry name" value="Acyl_transf_1"/>
    <property type="match status" value="1"/>
</dbReference>
<dbReference type="CDD" id="cd05195">
    <property type="entry name" value="enoyl_red"/>
    <property type="match status" value="1"/>
</dbReference>
<dbReference type="GO" id="GO:1901336">
    <property type="term" value="P:lactone biosynthetic process"/>
    <property type="evidence" value="ECO:0007669"/>
    <property type="project" value="UniProtKB-ARBA"/>
</dbReference>
<dbReference type="Pfam" id="PF00109">
    <property type="entry name" value="ketoacyl-synt"/>
    <property type="match status" value="1"/>
</dbReference>
<dbReference type="InterPro" id="IPR014031">
    <property type="entry name" value="Ketoacyl_synth_C"/>
</dbReference>
<dbReference type="InterPro" id="IPR049552">
    <property type="entry name" value="PKS_DH_N"/>
</dbReference>
<dbReference type="PANTHER" id="PTHR43775:SF29">
    <property type="entry name" value="ASPERFURANONE POLYKETIDE SYNTHASE AFOG-RELATED"/>
    <property type="match status" value="1"/>
</dbReference>
<evidence type="ECO:0000313" key="13">
    <source>
        <dbReference type="EMBL" id="RAO66191.1"/>
    </source>
</evidence>
<feature type="domain" description="Ketosynthase family 3 (KS3)" evidence="11">
    <location>
        <begin position="11"/>
        <end position="435"/>
    </location>
</feature>
<sequence length="2382" mass="258560">MPLMISPEPAGDDIAVIGLACRFPGEASGPQEFWNLLCKGRSAYTSASKRWNVDAFHHSERGRLGTSVARGGHFLEQDLAAFDAAFFNISQNEASSMDPQQRLTLEVSYEAFENAGVPIDKLSNSQTGCYMGGFTSDWREAMTRDAEAAPMYTGTGVGSEFISNRVSWFFNMKGPSFTLNTACSSSLVAFHLACQSLRTRESNMAIAGGVSVHLNPDFFMYLSNQGFLGQEGRSKTFDAKGDGYGRGEGCGVVVLKRVEDAIRDGDNIRAIVRGTGVNQDGKTKGITLPNAVAQAELIRSTYASAGLNLGDTQYFEAHGTGTQAGDPTELEAVSLTIGAALPADKKILVGSVKPNIGHVEASAGIAGVIKGVLALENGVIPPNILFNTPNPKIQFEKWRVQVPLALTAWPSDGVRRMSVNSFGAGGTNAHAVLDGAEYYLRERGYQLTGTQDIRPGTKRTPHAPRLFAISSHDQDGLARQRESLAKFIKSQVANIPSAKKDIYLDRLAYTLSERRSTLPWKSFAVAADADQLVEELQAPMPPSGRTKEGLRLGFIFTGQGAQWAQMGMELRQYDVFQSSLESAERFFKEKLKCPWSVIEEMEREEGDSHINSPEFSQALCTVLQVAIVDLLSSWGITPVAVAGHSSGEIGAAYCLGALTREDAWSAAYWRGILSSQIPTLNPNLKGCMIAVGLSEDEAEKYIARVSKGVISVACVNSPSSVTVSGDTTGVDELQELLREDGVFERKLKVGVAYHSSHMQTIAAQYLEAISDIETADSHPDRRMYSSVSGDFVEADELGPMYWVRNLTNPVRFSDALESLVLPIDDESGERQKTAAVDILIEIGPHSALGGPVKQILKEIGVKDVEYQSILSRGKSAVQTALRCIGTLSVRGVPVEIKEANQYHYSATKLTPLHNLPSYAWNHTRTFWAEPRVNREYRFREHPRYSLVGAPLPRMSENERDWKGMLRISEEPWIRDHRIQNLVLYPAAGYIAMAIEGARQLADKSREISAFKLRDIQIGAAATVTDDADLEAMLHMRPHANGTRDKAFSWWEFSISTCAPGQELRQNCAGLLLMEYKSDEGSAMSIENEIAAIAAAEEYADIKASCTAQEKPAKFYEDLASLGLNYGPTFSLVTEIRLGKGVSCCTVEVADHGSKVIPPASVKRPYIIHPTTLDAMFHAVFAALKGPGGVLKGAMVPKSIDQITIAADIDIAEKSLFHGFATASKHGFKEIMSDVHMFDSSMSNHSVSITGFCCADVASSVELTDATADAVNLCTTSTWLPATELLSSEQLQKVVEDLAASADVYALSTAYNEEVEKVESRSMVHQIIKLIAQTKPESTIVEIGQIGLPLLTGISASNIGSPLNYTVASGNGEWLKEVEENLKDSSLSPQFTLLDAGKDLPRSSFDIAMSTLISEHLNELDAVLKRLSSIAKPGAKVFVIDDVPSESLDRHAVFLKHGLSVDFITTSRQTNLTVASVPASNANGIVTDEIIILEPAIPSSISNTIATQITAQLDAASIRSKRTTLQAPLEELKGKRCISLIEADTSFLEDLSESGFESLKKILLETSSLVWFVGVDGPAASLIAGLARTARNEIAGLELRTLQAPPGSFRSYENLASAIVKVATSSIRDNELRIKDGILQISRLLEDNGLSGAIEGLQRGEKVLTPLSQTVRPQKLVVQNPGLLDSLCFELDESLESEIADGEIEIEVRASGVNFRDVMTAMGQIPDETVGLEASGVVRRIGKNVTRFQIGDRVCCLAHAAHKPLIRVPVVQCERIPEHLSFEEGATLPMVHYTAYHALVNLARIRKGQTVLIHAAAGGVGQAAIQVAQHFGAEVFATVGSDAKKTLIKDLYGIQDDHIFNSRDISFVKGLMRMTKGRGVDCVLNSLSGEMLRQTWYCLAPFGVFVEIGMKDILSNTGLDMLPFKKHATFCFFNLENIATINPQLIEEIGKGVFGLLQKGFLKPVAPVTVYPVSQMESAFRLMQAGRHQGKLVLSYSPEDVVPMLRRADDALRLNPNATYVLVGGFGGLGRSLLRMFAASGARQLAVFSRSGATSAAAQICVAEIEQLGTKVQVYQCDVASEAAVKEAVKHMKTNLPPIRGVIQGAMVLRDVLFEQMTYQQWIESTRPKVQGTWNLHQFLPNDMDFFITLSSFAGVFGNQGQANYAAAGAYEDALAYYRRSQGLKAVTIDLGVMRDSGVLAEQGTTANLKDFEPFAISDATFHAMIKKVIVDEVSGVSTPAQIITGMPTGRSIQAAGISRPYFFDDARFAILSLAGEQGEEGAGGEVSIEAQISRVASREEAVPLVQEALINRVAKFLQTSPSEIDASKPLYHYGVDSLAAVEMRNWVFREIKSDISLLEVMSASPISKLSQDIAMRSKAIVA</sequence>
<dbReference type="Pfam" id="PF16197">
    <property type="entry name" value="KAsynt_C_assoc"/>
    <property type="match status" value="1"/>
</dbReference>
<dbReference type="InterPro" id="IPR011032">
    <property type="entry name" value="GroES-like_sf"/>
</dbReference>
<dbReference type="GO" id="GO:0004315">
    <property type="term" value="F:3-oxoacyl-[acyl-carrier-protein] synthase activity"/>
    <property type="evidence" value="ECO:0007669"/>
    <property type="project" value="InterPro"/>
</dbReference>
<dbReference type="InterPro" id="IPR006162">
    <property type="entry name" value="Ppantetheine_attach_site"/>
</dbReference>
<dbReference type="SUPFAM" id="SSF52151">
    <property type="entry name" value="FabD/lysophospholipase-like"/>
    <property type="match status" value="1"/>
</dbReference>
<feature type="domain" description="PKS/mFAS DH" evidence="12">
    <location>
        <begin position="944"/>
        <end position="1262"/>
    </location>
</feature>
<keyword evidence="3" id="KW-0597">Phosphoprotein</keyword>
<keyword evidence="5" id="KW-0521">NADP</keyword>
<evidence type="ECO:0000259" key="10">
    <source>
        <dbReference type="PROSITE" id="PS50075"/>
    </source>
</evidence>
<dbReference type="OrthoDB" id="329835at2759"/>
<dbReference type="Pfam" id="PF14765">
    <property type="entry name" value="PS-DH"/>
    <property type="match status" value="1"/>
</dbReference>
<dbReference type="PROSITE" id="PS52004">
    <property type="entry name" value="KS3_2"/>
    <property type="match status" value="1"/>
</dbReference>
<evidence type="ECO:0000256" key="3">
    <source>
        <dbReference type="ARBA" id="ARBA00022553"/>
    </source>
</evidence>
<comment type="pathway">
    <text evidence="1">Secondary metabolite biosynthesis.</text>
</comment>
<dbReference type="Gene3D" id="3.40.47.10">
    <property type="match status" value="1"/>
</dbReference>
<dbReference type="GeneID" id="63791420"/>
<evidence type="ECO:0000256" key="6">
    <source>
        <dbReference type="ARBA" id="ARBA00023002"/>
    </source>
</evidence>
<dbReference type="Pfam" id="PF02801">
    <property type="entry name" value="Ketoacyl-synt_C"/>
    <property type="match status" value="1"/>
</dbReference>
<dbReference type="InterPro" id="IPR020841">
    <property type="entry name" value="PKS_Beta-ketoAc_synthase_dom"/>
</dbReference>
<dbReference type="InterPro" id="IPR042104">
    <property type="entry name" value="PKS_dehydratase_sf"/>
</dbReference>
<dbReference type="InterPro" id="IPR013968">
    <property type="entry name" value="PKS_KR"/>
</dbReference>
<dbReference type="PROSITE" id="PS52019">
    <property type="entry name" value="PKS_MFAS_DH"/>
    <property type="match status" value="1"/>
</dbReference>
<feature type="region of interest" description="C-terminal hotdog fold" evidence="9">
    <location>
        <begin position="1106"/>
        <end position="1262"/>
    </location>
</feature>
<dbReference type="InterPro" id="IPR057326">
    <property type="entry name" value="KR_dom"/>
</dbReference>
<dbReference type="Gene3D" id="3.40.366.10">
    <property type="entry name" value="Malonyl-Coenzyme A Acyl Carrier Protein, domain 2"/>
    <property type="match status" value="1"/>
</dbReference>
<dbReference type="SUPFAM" id="SSF53901">
    <property type="entry name" value="Thiolase-like"/>
    <property type="match status" value="1"/>
</dbReference>
<dbReference type="Gene3D" id="3.90.180.10">
    <property type="entry name" value="Medium-chain alcohol dehydrogenases, catalytic domain"/>
    <property type="match status" value="1"/>
</dbReference>
<accession>A0A364KRQ6</accession>
<dbReference type="Gene3D" id="3.40.50.150">
    <property type="entry name" value="Vaccinia Virus protein VP39"/>
    <property type="match status" value="1"/>
</dbReference>
<keyword evidence="7" id="KW-0511">Multifunctional enzyme</keyword>